<comment type="caution">
    <text evidence="2">The sequence shown here is derived from an EMBL/GenBank/DDBJ whole genome shotgun (WGS) entry which is preliminary data.</text>
</comment>
<evidence type="ECO:0000256" key="1">
    <source>
        <dbReference type="SAM" id="Phobius"/>
    </source>
</evidence>
<keyword evidence="1" id="KW-0812">Transmembrane</keyword>
<keyword evidence="1" id="KW-0472">Membrane</keyword>
<dbReference type="EMBL" id="MHCJ01000001">
    <property type="protein sequence ID" value="OGY19053.1"/>
    <property type="molecule type" value="Genomic_DNA"/>
</dbReference>
<dbReference type="Pfam" id="PF18895">
    <property type="entry name" value="T4SS_pilin"/>
    <property type="match status" value="1"/>
</dbReference>
<organism evidence="2 3">
    <name type="scientific">Candidatus Chisholmbacteria bacterium RIFCSPHIGHO2_01_FULL_52_32</name>
    <dbReference type="NCBI Taxonomy" id="1797591"/>
    <lineage>
        <taxon>Bacteria</taxon>
        <taxon>Candidatus Chisholmiibacteriota</taxon>
    </lineage>
</organism>
<proteinExistence type="predicted"/>
<dbReference type="AlphaFoldDB" id="A0A1G1VUG3"/>
<dbReference type="Proteomes" id="UP000179233">
    <property type="component" value="Unassembled WGS sequence"/>
</dbReference>
<reference evidence="2 3" key="1">
    <citation type="journal article" date="2016" name="Nat. Commun.">
        <title>Thousands of microbial genomes shed light on interconnected biogeochemical processes in an aquifer system.</title>
        <authorList>
            <person name="Anantharaman K."/>
            <person name="Brown C.T."/>
            <person name="Hug L.A."/>
            <person name="Sharon I."/>
            <person name="Castelle C.J."/>
            <person name="Probst A.J."/>
            <person name="Thomas B.C."/>
            <person name="Singh A."/>
            <person name="Wilkins M.J."/>
            <person name="Karaoz U."/>
            <person name="Brodie E.L."/>
            <person name="Williams K.H."/>
            <person name="Hubbard S.S."/>
            <person name="Banfield J.F."/>
        </authorList>
    </citation>
    <scope>NUCLEOTIDE SEQUENCE [LARGE SCALE GENOMIC DNA]</scope>
</reference>
<evidence type="ECO:0000313" key="2">
    <source>
        <dbReference type="EMBL" id="OGY19053.1"/>
    </source>
</evidence>
<evidence type="ECO:0000313" key="3">
    <source>
        <dbReference type="Proteomes" id="UP000179233"/>
    </source>
</evidence>
<keyword evidence="1" id="KW-1133">Transmembrane helix</keyword>
<dbReference type="InterPro" id="IPR043993">
    <property type="entry name" value="T4SS_pilin"/>
</dbReference>
<gene>
    <name evidence="2" type="ORF">A2786_05965</name>
</gene>
<feature type="transmembrane region" description="Helical" evidence="1">
    <location>
        <begin position="31"/>
        <end position="53"/>
    </location>
</feature>
<name>A0A1G1VUG3_9BACT</name>
<accession>A0A1G1VUG3</accession>
<protein>
    <submittedName>
        <fullName evidence="2">Uncharacterized protein</fullName>
    </submittedName>
</protein>
<feature type="transmembrane region" description="Helical" evidence="1">
    <location>
        <begin position="74"/>
        <end position="95"/>
    </location>
</feature>
<sequence>MWFAVFHPPNSYAALVKPGGSPNTFADLEPIVGNIIKVSVALAGIALFAMLLLGGIQYLSSGGDPKAVQQAKSTLTYGIVGVALLVLAWFVLLFIEQFTGVKVTIFTLPSS</sequence>